<name>A0A9W6SI51_9ACTN</name>
<dbReference type="AlphaFoldDB" id="A0A9W6SI51"/>
<dbReference type="SUPFAM" id="SSF54427">
    <property type="entry name" value="NTF2-like"/>
    <property type="match status" value="1"/>
</dbReference>
<dbReference type="Gene3D" id="3.10.450.50">
    <property type="match status" value="1"/>
</dbReference>
<keyword evidence="3" id="KW-1185">Reference proteome</keyword>
<dbReference type="InterPro" id="IPR032710">
    <property type="entry name" value="NTF2-like_dom_sf"/>
</dbReference>
<evidence type="ECO:0000313" key="3">
    <source>
        <dbReference type="Proteomes" id="UP001165079"/>
    </source>
</evidence>
<comment type="caution">
    <text evidence="2">The sequence shown here is derived from an EMBL/GenBank/DDBJ whole genome shotgun (WGS) entry which is preliminary data.</text>
</comment>
<dbReference type="InterPro" id="IPR037401">
    <property type="entry name" value="SnoaL-like"/>
</dbReference>
<dbReference type="EMBL" id="BSTX01000001">
    <property type="protein sequence ID" value="GLZ77545.1"/>
    <property type="molecule type" value="Genomic_DNA"/>
</dbReference>
<dbReference type="Proteomes" id="UP001165079">
    <property type="component" value="Unassembled WGS sequence"/>
</dbReference>
<dbReference type="RefSeq" id="WP_285662646.1">
    <property type="nucleotide sequence ID" value="NZ_BSTX01000001.1"/>
</dbReference>
<evidence type="ECO:0000313" key="2">
    <source>
        <dbReference type="EMBL" id="GLZ77545.1"/>
    </source>
</evidence>
<evidence type="ECO:0000259" key="1">
    <source>
        <dbReference type="Pfam" id="PF12680"/>
    </source>
</evidence>
<feature type="domain" description="SnoaL-like" evidence="1">
    <location>
        <begin position="16"/>
        <end position="110"/>
    </location>
</feature>
<dbReference type="Pfam" id="PF12680">
    <property type="entry name" value="SnoaL_2"/>
    <property type="match status" value="1"/>
</dbReference>
<reference evidence="2" key="1">
    <citation type="submission" date="2023-03" db="EMBL/GenBank/DDBJ databases">
        <title>Actinorhabdospora filicis NBRC 111898.</title>
        <authorList>
            <person name="Ichikawa N."/>
            <person name="Sato H."/>
            <person name="Tonouchi N."/>
        </authorList>
    </citation>
    <scope>NUCLEOTIDE SEQUENCE</scope>
    <source>
        <strain evidence="2">NBRC 111898</strain>
    </source>
</reference>
<proteinExistence type="predicted"/>
<protein>
    <recommendedName>
        <fullName evidence="1">SnoaL-like domain-containing protein</fullName>
    </recommendedName>
</protein>
<gene>
    <name evidence="2" type="ORF">Afil01_23520</name>
</gene>
<sequence length="126" mass="14058">MTAAVSTPSQAMNERVRRYYDLVDADDVPGLIALFATDAVYHRPGYAPLVGHGDLNRFYTADRVIVSGRHTVTSLVTGEHEVAVMGEFAGVLKDGREVALRFADFFTLDERLLFARRDTYFFAPLV</sequence>
<accession>A0A9W6SI51</accession>
<organism evidence="2 3">
    <name type="scientific">Actinorhabdospora filicis</name>
    <dbReference type="NCBI Taxonomy" id="1785913"/>
    <lineage>
        <taxon>Bacteria</taxon>
        <taxon>Bacillati</taxon>
        <taxon>Actinomycetota</taxon>
        <taxon>Actinomycetes</taxon>
        <taxon>Micromonosporales</taxon>
        <taxon>Micromonosporaceae</taxon>
        <taxon>Actinorhabdospora</taxon>
    </lineage>
</organism>